<keyword evidence="3" id="KW-1185">Reference proteome</keyword>
<evidence type="ECO:0000313" key="3">
    <source>
        <dbReference type="Proteomes" id="UP000060787"/>
    </source>
</evidence>
<keyword evidence="1" id="KW-1133">Transmembrane helix</keyword>
<evidence type="ECO:0000313" key="2">
    <source>
        <dbReference type="EMBL" id="ALN78998.1"/>
    </source>
</evidence>
<organism evidence="2 3">
    <name type="scientific">Lysobacter antibioticus</name>
    <dbReference type="NCBI Taxonomy" id="84531"/>
    <lineage>
        <taxon>Bacteria</taxon>
        <taxon>Pseudomonadati</taxon>
        <taxon>Pseudomonadota</taxon>
        <taxon>Gammaproteobacteria</taxon>
        <taxon>Lysobacterales</taxon>
        <taxon>Lysobacteraceae</taxon>
        <taxon>Lysobacter</taxon>
    </lineage>
</organism>
<dbReference type="KEGG" id="lab:LA76x_0837"/>
<dbReference type="PATRIC" id="fig|84531.8.peg.863"/>
<keyword evidence="1" id="KW-0812">Transmembrane</keyword>
<reference evidence="2 3" key="1">
    <citation type="journal article" date="2015" name="BMC Genomics">
        <title>Comparative genomics and metabolic profiling of the genus Lysobacter.</title>
        <authorList>
            <person name="de Bruijn I."/>
            <person name="Cheng X."/>
            <person name="de Jager V."/>
            <person name="Exposito R.G."/>
            <person name="Watrous J."/>
            <person name="Patel N."/>
            <person name="Postma J."/>
            <person name="Dorrestein P.C."/>
            <person name="Kobayashi D."/>
            <person name="Raaijmakers J.M."/>
        </authorList>
    </citation>
    <scope>NUCLEOTIDE SEQUENCE [LARGE SCALE GENOMIC DNA]</scope>
    <source>
        <strain evidence="2 3">76</strain>
    </source>
</reference>
<dbReference type="AlphaFoldDB" id="A0A0S2F628"/>
<name>A0A0S2F628_LYSAN</name>
<proteinExistence type="predicted"/>
<protein>
    <submittedName>
        <fullName evidence="2">Uncharacterized protein</fullName>
    </submittedName>
</protein>
<dbReference type="EMBL" id="CP011129">
    <property type="protein sequence ID" value="ALN78998.1"/>
    <property type="molecule type" value="Genomic_DNA"/>
</dbReference>
<accession>A0A0S2F628</accession>
<dbReference type="Proteomes" id="UP000060787">
    <property type="component" value="Chromosome"/>
</dbReference>
<evidence type="ECO:0000256" key="1">
    <source>
        <dbReference type="SAM" id="Phobius"/>
    </source>
</evidence>
<feature type="transmembrane region" description="Helical" evidence="1">
    <location>
        <begin position="87"/>
        <end position="107"/>
    </location>
</feature>
<gene>
    <name evidence="2" type="ORF">LA76x_0837</name>
</gene>
<sequence length="111" mass="12387">MEYLTGEISRAETRRNSIEFFVAGREFDYPSILPKAALARSLLKAGNTATVGFWPADPSEIWALTVNEQAIVLPNAAHQARVSNGKLAFWLFVVCSICTGILGWRFIRQSR</sequence>
<keyword evidence="1" id="KW-0472">Membrane</keyword>